<dbReference type="InterPro" id="IPR049052">
    <property type="entry name" value="nSTAND1"/>
</dbReference>
<dbReference type="InterPro" id="IPR015943">
    <property type="entry name" value="WD40/YVTN_repeat-like_dom_sf"/>
</dbReference>
<evidence type="ECO:0000256" key="2">
    <source>
        <dbReference type="ARBA" id="ARBA00022737"/>
    </source>
</evidence>
<dbReference type="InterPro" id="IPR036322">
    <property type="entry name" value="WD40_repeat_dom_sf"/>
</dbReference>
<dbReference type="SMART" id="SM00320">
    <property type="entry name" value="WD40"/>
    <property type="match status" value="14"/>
</dbReference>
<dbReference type="Pfam" id="PF13560">
    <property type="entry name" value="HTH_31"/>
    <property type="match status" value="1"/>
</dbReference>
<feature type="repeat" description="WD" evidence="3">
    <location>
        <begin position="715"/>
        <end position="749"/>
    </location>
</feature>
<dbReference type="CDD" id="cd00200">
    <property type="entry name" value="WD40"/>
    <property type="match status" value="2"/>
</dbReference>
<keyword evidence="7" id="KW-1185">Reference proteome</keyword>
<feature type="repeat" description="WD" evidence="3">
    <location>
        <begin position="853"/>
        <end position="894"/>
    </location>
</feature>
<evidence type="ECO:0000256" key="3">
    <source>
        <dbReference type="PROSITE-ProRule" id="PRU00221"/>
    </source>
</evidence>
<evidence type="ECO:0000313" key="6">
    <source>
        <dbReference type="EMBL" id="GHF45572.1"/>
    </source>
</evidence>
<dbReference type="PANTHER" id="PTHR19848:SF8">
    <property type="entry name" value="F-BOX AND WD REPEAT DOMAIN CONTAINING 7"/>
    <property type="match status" value="1"/>
</dbReference>
<dbReference type="Pfam" id="PF00400">
    <property type="entry name" value="WD40"/>
    <property type="match status" value="14"/>
</dbReference>
<feature type="repeat" description="WD" evidence="3">
    <location>
        <begin position="669"/>
        <end position="710"/>
    </location>
</feature>
<feature type="domain" description="HTH cro/C1-type" evidence="5">
    <location>
        <begin position="24"/>
        <end position="80"/>
    </location>
</feature>
<dbReference type="CDD" id="cd00267">
    <property type="entry name" value="ABC_ATPase"/>
    <property type="match status" value="1"/>
</dbReference>
<accession>A0A8H9IQJ5</accession>
<comment type="caution">
    <text evidence="6">The sequence shown here is derived from an EMBL/GenBank/DDBJ whole genome shotgun (WGS) entry which is preliminary data.</text>
</comment>
<organism evidence="6 7">
    <name type="scientific">Amycolatopsis bartoniae</name>
    <dbReference type="NCBI Taxonomy" id="941986"/>
    <lineage>
        <taxon>Bacteria</taxon>
        <taxon>Bacillati</taxon>
        <taxon>Actinomycetota</taxon>
        <taxon>Actinomycetes</taxon>
        <taxon>Pseudonocardiales</taxon>
        <taxon>Pseudonocardiaceae</taxon>
        <taxon>Amycolatopsis</taxon>
    </lineage>
</organism>
<dbReference type="Pfam" id="PF20703">
    <property type="entry name" value="nSTAND1"/>
    <property type="match status" value="1"/>
</dbReference>
<keyword evidence="2" id="KW-0677">Repeat</keyword>
<dbReference type="InterPro" id="IPR027417">
    <property type="entry name" value="P-loop_NTPase"/>
</dbReference>
<protein>
    <recommendedName>
        <fullName evidence="5">HTH cro/C1-type domain-containing protein</fullName>
    </recommendedName>
</protein>
<feature type="repeat" description="WD" evidence="3">
    <location>
        <begin position="1029"/>
        <end position="1062"/>
    </location>
</feature>
<dbReference type="PROSITE" id="PS50294">
    <property type="entry name" value="WD_REPEATS_REGION"/>
    <property type="match status" value="12"/>
</dbReference>
<sequence>MLSVPRPERPLDPDAGPLPEFADGLRRLREKAGSPTYRELAGRAHYSWSTLADAAAGRKLPSLPVTLAYVRACGGDPEEWEKRWREVAAELADPPVEATAAEADERCPYVGLRSFQAEDAGNFFGREILTEELFDRVRSASFLAVFGASGSGKSSLLRAGLVPRISSEAHWPTLLFAPGPHPLEQTAVRLAAWCGRSATALHEELAVNPRALHLTVLQALNDQPGDVPLLLVVDQFEEVFTLCRDRAERAAFLTALLTAAQAENGRTRLVLGVRADFYPHCSEHPELVEALRDNQLLVGPMSTDELRRAVSLPATRVGATVESALLARVVADAAGQANKALPLVSHALRQTWHRRRGNTLTLAGYEAAGGIQHALAQTAEAVYAGLTAEQQRLVRTVLLRLVALGEGTEDSKRRVARNEFVPALDPVLDMLAEARLITVDTNTVEITHEALFRAWPRLHDWVDADRAGLRTYQQLMDDAAAWRQAPADRSLLYRGNRLASARDWADQHPDAVASNPGAAAFLRTSLRHERTVRRWRWVTVAVVCVLALFAASAGVVAMQQNSTAQAKTHGLAGAQASAEAQQVAGSDVSLAAQLNLVGYTDQPTAQTEADLLSTEHQALSTLLPGFSDTVYGVAFSPDGTTLASADRDGTVRLWNTADRGSPSPWGPPVAGHAGRIFALAFGPDGKILATAGDDGTIQLWNVADRTRLVAAGPAVPAHSGYANTIAFSRDGRLLASGGADGTVRLWNVSDPAHPSALGSPLTGATDAIFQVAVSSDGRMVAAADHAGLVRLWNIGDPTHPVQLGDAARVESQHAYALAFSPDGRLLATGGDDYVVRLWNLNDPARPTAVGAPLAGHTNTVYALAFNPAGTVLASAGADRTVRLWNLTNPAEPVALGQPLTGHTGYVRSLAFSPDGTTLASGDADRTIRLWNLPGTVLLGHTDRVQGVAFSPDGTVLASGGADGTVRLWDVTDPTHARPLGAPLTGHTDEVRRVTFSPDGRTLASTSADGTVRLWNVADPAHASALGGPFGGGDGTVETAVFTHDGRVLATAGNGGSLRLWDLADPVRPVELGLPLGGQSKFVYWLALSHDGRMLASAGADDTVALWDIADVRDPRRLASLPVEVSGAFGVAFGSDDRTIAVAGADSTVRLWNLSDPSRPTAEQQPLTGHTSFVYWVGFSADGRTLASAGGDGTVRLWNVADPASPTDHGRLTGHTAAIDNAALSPDGRILATAGDDHTVELTIMDVHRAAARICTTTAGNLTAARWQRYVPELPFNPPCA</sequence>
<name>A0A8H9IQJ5_9PSEU</name>
<feature type="repeat" description="WD" evidence="3">
    <location>
        <begin position="1130"/>
        <end position="1161"/>
    </location>
</feature>
<dbReference type="PROSITE" id="PS00678">
    <property type="entry name" value="WD_REPEATS_1"/>
    <property type="match status" value="9"/>
</dbReference>
<dbReference type="Proteomes" id="UP000658656">
    <property type="component" value="Unassembled WGS sequence"/>
</dbReference>
<dbReference type="PRINTS" id="PR00320">
    <property type="entry name" value="GPROTEINBRPT"/>
</dbReference>
<evidence type="ECO:0000313" key="7">
    <source>
        <dbReference type="Proteomes" id="UP000658656"/>
    </source>
</evidence>
<dbReference type="AlphaFoldDB" id="A0A8H9IQJ5"/>
<gene>
    <name evidence="6" type="ORF">GCM10017566_18280</name>
</gene>
<feature type="repeat" description="WD" evidence="3">
    <location>
        <begin position="1211"/>
        <end position="1241"/>
    </location>
</feature>
<dbReference type="CDD" id="cd00093">
    <property type="entry name" value="HTH_XRE"/>
    <property type="match status" value="1"/>
</dbReference>
<proteinExistence type="predicted"/>
<dbReference type="PANTHER" id="PTHR19848">
    <property type="entry name" value="WD40 REPEAT PROTEIN"/>
    <property type="match status" value="1"/>
</dbReference>
<dbReference type="PROSITE" id="PS50082">
    <property type="entry name" value="WD_REPEATS_2"/>
    <property type="match status" value="14"/>
</dbReference>
<dbReference type="InterPro" id="IPR001680">
    <property type="entry name" value="WD40_rpt"/>
</dbReference>
<feature type="repeat" description="WD" evidence="3">
    <location>
        <begin position="623"/>
        <end position="655"/>
    </location>
</feature>
<dbReference type="InterPro" id="IPR001387">
    <property type="entry name" value="Cro/C1-type_HTH"/>
</dbReference>
<feature type="repeat" description="WD" evidence="3">
    <location>
        <begin position="761"/>
        <end position="794"/>
    </location>
</feature>
<feature type="repeat" description="WD" evidence="3">
    <location>
        <begin position="983"/>
        <end position="1024"/>
    </location>
</feature>
<dbReference type="SUPFAM" id="SSF52540">
    <property type="entry name" value="P-loop containing nucleoside triphosphate hydrolases"/>
    <property type="match status" value="1"/>
</dbReference>
<reference evidence="6" key="2">
    <citation type="submission" date="2020-09" db="EMBL/GenBank/DDBJ databases">
        <authorList>
            <person name="Sun Q."/>
            <person name="Zhou Y."/>
        </authorList>
    </citation>
    <scope>NUCLEOTIDE SEQUENCE</scope>
    <source>
        <strain evidence="6">CGMCC 4.7679</strain>
    </source>
</reference>
<feature type="repeat" description="WD" evidence="3">
    <location>
        <begin position="1166"/>
        <end position="1199"/>
    </location>
</feature>
<keyword evidence="1 3" id="KW-0853">WD repeat</keyword>
<dbReference type="SMART" id="SM00530">
    <property type="entry name" value="HTH_XRE"/>
    <property type="match status" value="1"/>
</dbReference>
<feature type="repeat" description="WD" evidence="3">
    <location>
        <begin position="1075"/>
        <end position="1108"/>
    </location>
</feature>
<dbReference type="Gene3D" id="2.130.10.10">
    <property type="entry name" value="YVTN repeat-like/Quinoprotein amine dehydrogenase"/>
    <property type="match status" value="6"/>
</dbReference>
<feature type="repeat" description="WD" evidence="3">
    <location>
        <begin position="937"/>
        <end position="978"/>
    </location>
</feature>
<dbReference type="EMBL" id="BNAV01000002">
    <property type="protein sequence ID" value="GHF45572.1"/>
    <property type="molecule type" value="Genomic_DNA"/>
</dbReference>
<dbReference type="InterPro" id="IPR020472">
    <property type="entry name" value="WD40_PAC1"/>
</dbReference>
<feature type="repeat" description="WD" evidence="3">
    <location>
        <begin position="807"/>
        <end position="848"/>
    </location>
</feature>
<feature type="compositionally biased region" description="Basic and acidic residues" evidence="4">
    <location>
        <begin position="1"/>
        <end position="12"/>
    </location>
</feature>
<evidence type="ECO:0000256" key="4">
    <source>
        <dbReference type="SAM" id="MobiDB-lite"/>
    </source>
</evidence>
<evidence type="ECO:0000256" key="1">
    <source>
        <dbReference type="ARBA" id="ARBA00022574"/>
    </source>
</evidence>
<evidence type="ECO:0000259" key="5">
    <source>
        <dbReference type="SMART" id="SM00530"/>
    </source>
</evidence>
<dbReference type="InterPro" id="IPR019775">
    <property type="entry name" value="WD40_repeat_CS"/>
</dbReference>
<reference evidence="6" key="1">
    <citation type="journal article" date="2014" name="Int. J. Syst. Evol. Microbiol.">
        <title>Complete genome sequence of Corynebacterium casei LMG S-19264T (=DSM 44701T), isolated from a smear-ripened cheese.</title>
        <authorList>
            <consortium name="US DOE Joint Genome Institute (JGI-PGF)"/>
            <person name="Walter F."/>
            <person name="Albersmeier A."/>
            <person name="Kalinowski J."/>
            <person name="Ruckert C."/>
        </authorList>
    </citation>
    <scope>NUCLEOTIDE SEQUENCE</scope>
    <source>
        <strain evidence="6">CGMCC 4.7679</strain>
    </source>
</reference>
<feature type="repeat" description="WD" evidence="3">
    <location>
        <begin position="899"/>
        <end position="932"/>
    </location>
</feature>
<dbReference type="SUPFAM" id="SSF50978">
    <property type="entry name" value="WD40 repeat-like"/>
    <property type="match status" value="2"/>
</dbReference>
<feature type="region of interest" description="Disordered" evidence="4">
    <location>
        <begin position="1"/>
        <end position="22"/>
    </location>
</feature>